<dbReference type="STRING" id="2082308.A0A2K1QP49"/>
<feature type="transmembrane region" description="Helical" evidence="6">
    <location>
        <begin position="68"/>
        <end position="86"/>
    </location>
</feature>
<dbReference type="Gene3D" id="1.20.1250.20">
    <property type="entry name" value="MFS general substrate transporter like domains"/>
    <property type="match status" value="1"/>
</dbReference>
<dbReference type="InParanoid" id="A0A2K1QP49"/>
<accession>A0A2K1QP49</accession>
<keyword evidence="3 6" id="KW-1133">Transmembrane helix</keyword>
<reference evidence="7 8" key="1">
    <citation type="submission" date="2017-06" db="EMBL/GenBank/DDBJ databases">
        <title>Draft genome sequence of a variant of Elsinoe murrayae.</title>
        <authorList>
            <person name="Cheng Q."/>
        </authorList>
    </citation>
    <scope>NUCLEOTIDE SEQUENCE [LARGE SCALE GENOMIC DNA]</scope>
    <source>
        <strain evidence="7 8">CQ-2017a</strain>
    </source>
</reference>
<feature type="transmembrane region" description="Helical" evidence="6">
    <location>
        <begin position="147"/>
        <end position="167"/>
    </location>
</feature>
<dbReference type="EMBL" id="NKHZ01000055">
    <property type="protein sequence ID" value="PNS16729.1"/>
    <property type="molecule type" value="Genomic_DNA"/>
</dbReference>
<dbReference type="InterPro" id="IPR036259">
    <property type="entry name" value="MFS_trans_sf"/>
</dbReference>
<feature type="region of interest" description="Disordered" evidence="5">
    <location>
        <begin position="1"/>
        <end position="37"/>
    </location>
</feature>
<evidence type="ECO:0000256" key="6">
    <source>
        <dbReference type="SAM" id="Phobius"/>
    </source>
</evidence>
<evidence type="ECO:0000256" key="3">
    <source>
        <dbReference type="ARBA" id="ARBA00022989"/>
    </source>
</evidence>
<feature type="transmembrane region" description="Helical" evidence="6">
    <location>
        <begin position="353"/>
        <end position="377"/>
    </location>
</feature>
<evidence type="ECO:0000313" key="7">
    <source>
        <dbReference type="EMBL" id="PNS16729.1"/>
    </source>
</evidence>
<dbReference type="GO" id="GO:0022857">
    <property type="term" value="F:transmembrane transporter activity"/>
    <property type="evidence" value="ECO:0007669"/>
    <property type="project" value="InterPro"/>
</dbReference>
<dbReference type="OrthoDB" id="194139at2759"/>
<evidence type="ECO:0000256" key="1">
    <source>
        <dbReference type="ARBA" id="ARBA00004141"/>
    </source>
</evidence>
<evidence type="ECO:0000256" key="2">
    <source>
        <dbReference type="ARBA" id="ARBA00022692"/>
    </source>
</evidence>
<dbReference type="PANTHER" id="PTHR23507">
    <property type="entry name" value="ZGC:174356"/>
    <property type="match status" value="1"/>
</dbReference>
<feature type="transmembrane region" description="Helical" evidence="6">
    <location>
        <begin position="383"/>
        <end position="407"/>
    </location>
</feature>
<evidence type="ECO:0000256" key="4">
    <source>
        <dbReference type="ARBA" id="ARBA00023136"/>
    </source>
</evidence>
<dbReference type="AlphaFoldDB" id="A0A2K1QP49"/>
<sequence>MAHEREPESLHVSSRMRCSSTDSMVSESSVTKLHDERTPLLQRQSSHALGEVEHLPTDDSTTTLRPRAILILILIVIAIFTLGDTISDTPQKRIFESIYCYKYWEEHDPTKLLVSRENVGPGAIGGVEEKWCKVASVQADVAMLRGWQIFFDGIPSLLVAIPFGILADRIGRKPIVMLGIFSFILRISWMQFVCWFWQALDLKLVWLSALHGLMSGSSPVVTAIAITITSDVTDDRSRATSFLFISASNMIMYFVGPPLGALLMIINPWIPYFLSTLIYIIAALLFSLIPETLGYTHPDLEQSARDRNSAPITTPIPDPLTTITAPLSLRRRLISTLSTFHTSTSFLYTDLRIALLVLPFVAIMLAGDAGEILLQYASTRFSISYATATLYISITAGCKVLVLLLLYPFAGHVLTSRLNYSGLRKDLTLARWSMVVAALGWTLTGFTTSIPTFIAAELLVTLSYGGTSLTRSFVTGIVRKTDVAKLYTFVSVVETVALMAGAPAMAGLWEMGLRAGEAWYGLPFWVQGAVYAGVAVAIWGVGLRKGEDGEREEEGEREERV</sequence>
<comment type="subcellular location">
    <subcellularLocation>
        <location evidence="1">Membrane</location>
        <topology evidence="1">Multi-pass membrane protein</topology>
    </subcellularLocation>
</comment>
<gene>
    <name evidence="7" type="ORF">CAC42_4693</name>
</gene>
<feature type="transmembrane region" description="Helical" evidence="6">
    <location>
        <begin position="518"/>
        <end position="541"/>
    </location>
</feature>
<dbReference type="Pfam" id="PF07690">
    <property type="entry name" value="MFS_1"/>
    <property type="match status" value="1"/>
</dbReference>
<dbReference type="SUPFAM" id="SSF103473">
    <property type="entry name" value="MFS general substrate transporter"/>
    <property type="match status" value="1"/>
</dbReference>
<organism evidence="7 8">
    <name type="scientific">Sphaceloma murrayae</name>
    <dbReference type="NCBI Taxonomy" id="2082308"/>
    <lineage>
        <taxon>Eukaryota</taxon>
        <taxon>Fungi</taxon>
        <taxon>Dikarya</taxon>
        <taxon>Ascomycota</taxon>
        <taxon>Pezizomycotina</taxon>
        <taxon>Dothideomycetes</taxon>
        <taxon>Dothideomycetidae</taxon>
        <taxon>Myriangiales</taxon>
        <taxon>Elsinoaceae</taxon>
        <taxon>Sphaceloma</taxon>
    </lineage>
</organism>
<feature type="transmembrane region" description="Helical" evidence="6">
    <location>
        <begin position="241"/>
        <end position="263"/>
    </location>
</feature>
<proteinExistence type="predicted"/>
<comment type="caution">
    <text evidence="7">The sequence shown here is derived from an EMBL/GenBank/DDBJ whole genome shotgun (WGS) entry which is preliminary data.</text>
</comment>
<keyword evidence="4 6" id="KW-0472">Membrane</keyword>
<dbReference type="PANTHER" id="PTHR23507:SF1">
    <property type="entry name" value="FI18259P1-RELATED"/>
    <property type="match status" value="1"/>
</dbReference>
<evidence type="ECO:0000313" key="8">
    <source>
        <dbReference type="Proteomes" id="UP000243797"/>
    </source>
</evidence>
<dbReference type="InterPro" id="IPR011701">
    <property type="entry name" value="MFS"/>
</dbReference>
<protein>
    <submittedName>
        <fullName evidence="7">Quinidine resistance protein 1</fullName>
    </submittedName>
</protein>
<dbReference type="Proteomes" id="UP000243797">
    <property type="component" value="Unassembled WGS sequence"/>
</dbReference>
<keyword evidence="2 6" id="KW-0812">Transmembrane</keyword>
<feature type="transmembrane region" description="Helical" evidence="6">
    <location>
        <begin position="204"/>
        <end position="229"/>
    </location>
</feature>
<feature type="transmembrane region" description="Helical" evidence="6">
    <location>
        <begin position="486"/>
        <end position="506"/>
    </location>
</feature>
<feature type="compositionally biased region" description="Low complexity" evidence="5">
    <location>
        <begin position="19"/>
        <end position="31"/>
    </location>
</feature>
<feature type="transmembrane region" description="Helical" evidence="6">
    <location>
        <begin position="174"/>
        <end position="198"/>
    </location>
</feature>
<name>A0A2K1QP49_9PEZI</name>
<dbReference type="GO" id="GO:0016020">
    <property type="term" value="C:membrane"/>
    <property type="evidence" value="ECO:0007669"/>
    <property type="project" value="UniProtKB-SubCell"/>
</dbReference>
<keyword evidence="8" id="KW-1185">Reference proteome</keyword>
<feature type="transmembrane region" description="Helical" evidence="6">
    <location>
        <begin position="453"/>
        <end position="474"/>
    </location>
</feature>
<evidence type="ECO:0000256" key="5">
    <source>
        <dbReference type="SAM" id="MobiDB-lite"/>
    </source>
</evidence>
<feature type="transmembrane region" description="Helical" evidence="6">
    <location>
        <begin position="269"/>
        <end position="289"/>
    </location>
</feature>